<protein>
    <recommendedName>
        <fullName evidence="2">Poly(A) RNA polymerase mitochondrial-like central palm domain-containing protein</fullName>
    </recommendedName>
</protein>
<dbReference type="OrthoDB" id="1305878at2759"/>
<proteinExistence type="predicted"/>
<dbReference type="GO" id="GO:0031123">
    <property type="term" value="P:RNA 3'-end processing"/>
    <property type="evidence" value="ECO:0007669"/>
    <property type="project" value="TreeGrafter"/>
</dbReference>
<dbReference type="Gene3D" id="3.30.460.10">
    <property type="entry name" value="Beta Polymerase, domain 2"/>
    <property type="match status" value="1"/>
</dbReference>
<evidence type="ECO:0000256" key="1">
    <source>
        <dbReference type="SAM" id="MobiDB-lite"/>
    </source>
</evidence>
<feature type="compositionally biased region" description="Low complexity" evidence="1">
    <location>
        <begin position="580"/>
        <end position="615"/>
    </location>
</feature>
<organism evidence="3 4">
    <name type="scientific">Podila verticillata NRRL 6337</name>
    <dbReference type="NCBI Taxonomy" id="1069443"/>
    <lineage>
        <taxon>Eukaryota</taxon>
        <taxon>Fungi</taxon>
        <taxon>Fungi incertae sedis</taxon>
        <taxon>Mucoromycota</taxon>
        <taxon>Mortierellomycotina</taxon>
        <taxon>Mortierellomycetes</taxon>
        <taxon>Mortierellales</taxon>
        <taxon>Mortierellaceae</taxon>
        <taxon>Podila</taxon>
    </lineage>
</organism>
<feature type="region of interest" description="Disordered" evidence="1">
    <location>
        <begin position="107"/>
        <end position="130"/>
    </location>
</feature>
<evidence type="ECO:0000259" key="2">
    <source>
        <dbReference type="Pfam" id="PF22600"/>
    </source>
</evidence>
<dbReference type="GO" id="GO:0016779">
    <property type="term" value="F:nucleotidyltransferase activity"/>
    <property type="evidence" value="ECO:0007669"/>
    <property type="project" value="UniProtKB-ARBA"/>
</dbReference>
<dbReference type="Proteomes" id="UP000243308">
    <property type="component" value="Unassembled WGS sequence"/>
</dbReference>
<reference evidence="3 4" key="1">
    <citation type="submission" date="2011-02" db="EMBL/GenBank/DDBJ databases">
        <title>The Genome Sequence of Mortierella verticillata NRRL 6337.</title>
        <authorList>
            <consortium name="The Broad Institute Genome Sequencing Platform"/>
            <person name="Russ C."/>
            <person name="Cuomo C."/>
            <person name="Burger G."/>
            <person name="Gray M.W."/>
            <person name="Holland P.W.H."/>
            <person name="King N."/>
            <person name="Lang F.B.F."/>
            <person name="Roger A.J."/>
            <person name="Ruiz-Trillo I."/>
            <person name="Young S.K."/>
            <person name="Zeng Q."/>
            <person name="Gargeya S."/>
            <person name="Alvarado L."/>
            <person name="Berlin A."/>
            <person name="Chapman S.B."/>
            <person name="Chen Z."/>
            <person name="Freedman E."/>
            <person name="Gellesch M."/>
            <person name="Goldberg J."/>
            <person name="Griggs A."/>
            <person name="Gujja S."/>
            <person name="Heilman E."/>
            <person name="Heiman D."/>
            <person name="Howarth C."/>
            <person name="Mehta T."/>
            <person name="Neiman D."/>
            <person name="Pearson M."/>
            <person name="Roberts A."/>
            <person name="Saif S."/>
            <person name="Shea T."/>
            <person name="Shenoy N."/>
            <person name="Sisk P."/>
            <person name="Stolte C."/>
            <person name="Sykes S."/>
            <person name="White J."/>
            <person name="Yandava C."/>
            <person name="Haas B."/>
            <person name="Nusbaum C."/>
            <person name="Birren B."/>
        </authorList>
    </citation>
    <scope>NUCLEOTIDE SEQUENCE [LARGE SCALE GENOMIC DNA]</scope>
    <source>
        <strain evidence="3 4">NRRL 6337</strain>
    </source>
</reference>
<feature type="region of interest" description="Disordered" evidence="1">
    <location>
        <begin position="577"/>
        <end position="615"/>
    </location>
</feature>
<dbReference type="GO" id="GO:0010605">
    <property type="term" value="P:negative regulation of macromolecule metabolic process"/>
    <property type="evidence" value="ECO:0007669"/>
    <property type="project" value="UniProtKB-ARBA"/>
</dbReference>
<dbReference type="PANTHER" id="PTHR12271">
    <property type="entry name" value="POLY A POLYMERASE CID PAP -RELATED"/>
    <property type="match status" value="1"/>
</dbReference>
<dbReference type="SUPFAM" id="SSF81631">
    <property type="entry name" value="PAP/OAS1 substrate-binding domain"/>
    <property type="match status" value="1"/>
</dbReference>
<dbReference type="Gene3D" id="1.10.1410.10">
    <property type="match status" value="1"/>
</dbReference>
<dbReference type="EMBL" id="KN042431">
    <property type="protein sequence ID" value="KFH62563.1"/>
    <property type="molecule type" value="Genomic_DNA"/>
</dbReference>
<gene>
    <name evidence="3" type="ORF">MVEG_11956</name>
</gene>
<accession>A0A086TKT6</accession>
<dbReference type="SUPFAM" id="SSF81301">
    <property type="entry name" value="Nucleotidyltransferase"/>
    <property type="match status" value="1"/>
</dbReference>
<dbReference type="InterPro" id="IPR043519">
    <property type="entry name" value="NT_sf"/>
</dbReference>
<evidence type="ECO:0000313" key="3">
    <source>
        <dbReference type="EMBL" id="KFH62563.1"/>
    </source>
</evidence>
<feature type="domain" description="Poly(A) RNA polymerase mitochondrial-like central palm" evidence="2">
    <location>
        <begin position="301"/>
        <end position="435"/>
    </location>
</feature>
<dbReference type="InterPro" id="IPR054708">
    <property type="entry name" value="MTPAP-like_central"/>
</dbReference>
<keyword evidence="4" id="KW-1185">Reference proteome</keyword>
<dbReference type="AlphaFoldDB" id="A0A086TKT6"/>
<dbReference type="Pfam" id="PF22600">
    <property type="entry name" value="MTPAP-like_central"/>
    <property type="match status" value="1"/>
</dbReference>
<evidence type="ECO:0000313" key="4">
    <source>
        <dbReference type="Proteomes" id="UP000243308"/>
    </source>
</evidence>
<sequence length="681" mass="77823">MKINRRHFVGILYDCILFEYASLVQDSHGQHSQQYTLSLDDLADSFAFVADFYKHHRSLMDIPCDQFITRNQLHTVAGLIDYIEEMDRGVFEIFPLPVELREDAPSFASSSSVRRERRRQERSGYQMGTSGLLSNGPSISASRGKGMNTSSTFQTQPWTDMYSHRGHALHPDTDTDLDDEYSIVIPGLSKTDIQSFLWEYAYMPEDYHDDIATLIRYLRRDEWLMNGSKGPIISFNWSLEGVQKFSREYNQNKIHKVQQREQEEVKRQRELTQKQQEEWNRQQELIREQEAQQRTKITDTFIWKMHESMSILPKASKEIDNLIKTLESEIGEFFDFCFVTLSAMGSFAAELHTNQSDLDLSLGGNVKHITPSSLADALQHYLYENVSISNNPFQQSLSSTLTSRVSFVDPKTAITCHLTLNDPLAIHRSKLIKTYNLIEPRFGPVLVALKHLVVHRHIDTYHFIPFSTYALELMLITFLQTENPPILPKLQQPTPHEDGDEERPLKELIVQGIDCSFDRDWAYYQGFGNRNTKTVAELVLDFCRFFGYVFDYESKEVNARIGAFRWRPDLTRTHTSLAMTSSGPTAGPSTGSSTSTATAIPGFLSRSNSSSSVTTQGSMSRLESVSYAGLVFHVMDPFMVSLNITAPCQGERVRMMKECFQEAYEALNEGDINLAFAHSSH</sequence>
<name>A0A086TKT6_9FUNG</name>
<dbReference type="PANTHER" id="PTHR12271:SF40">
    <property type="entry name" value="POLY(A) RNA POLYMERASE GLD2"/>
    <property type="match status" value="1"/>
</dbReference>